<dbReference type="InterPro" id="IPR001405">
    <property type="entry name" value="UPF0758"/>
</dbReference>
<proteinExistence type="predicted"/>
<evidence type="ECO:0000313" key="9">
    <source>
        <dbReference type="Proteomes" id="UP000318055"/>
    </source>
</evidence>
<dbReference type="Gene3D" id="3.40.140.10">
    <property type="entry name" value="Cytidine Deaminase, domain 2"/>
    <property type="match status" value="1"/>
</dbReference>
<keyword evidence="9" id="KW-1185">Reference proteome</keyword>
<feature type="domain" description="MPN" evidence="7">
    <location>
        <begin position="130"/>
        <end position="252"/>
    </location>
</feature>
<keyword evidence="4" id="KW-0862">Zinc</keyword>
<dbReference type="Proteomes" id="UP000318055">
    <property type="component" value="Chromosome"/>
</dbReference>
<evidence type="ECO:0000256" key="5">
    <source>
        <dbReference type="ARBA" id="ARBA00023049"/>
    </source>
</evidence>
<gene>
    <name evidence="8" type="ORF">FPZ54_03420</name>
</gene>
<dbReference type="EMBL" id="CP042239">
    <property type="protein sequence ID" value="QDX25168.1"/>
    <property type="molecule type" value="Genomic_DNA"/>
</dbReference>
<evidence type="ECO:0000256" key="2">
    <source>
        <dbReference type="ARBA" id="ARBA00022723"/>
    </source>
</evidence>
<feature type="compositionally biased region" description="Basic and acidic residues" evidence="6">
    <location>
        <begin position="1"/>
        <end position="15"/>
    </location>
</feature>
<keyword evidence="2" id="KW-0479">Metal-binding</keyword>
<dbReference type="CDD" id="cd08071">
    <property type="entry name" value="MPN_DUF2466"/>
    <property type="match status" value="1"/>
</dbReference>
<dbReference type="OrthoDB" id="152963at2"/>
<keyword evidence="1" id="KW-0645">Protease</keyword>
<evidence type="ECO:0000313" key="8">
    <source>
        <dbReference type="EMBL" id="QDX25168.1"/>
    </source>
</evidence>
<dbReference type="PROSITE" id="PS50249">
    <property type="entry name" value="MPN"/>
    <property type="match status" value="1"/>
</dbReference>
<evidence type="ECO:0000256" key="1">
    <source>
        <dbReference type="ARBA" id="ARBA00022670"/>
    </source>
</evidence>
<name>A0A518RCI1_9SPHN</name>
<evidence type="ECO:0000256" key="6">
    <source>
        <dbReference type="SAM" id="MobiDB-lite"/>
    </source>
</evidence>
<feature type="region of interest" description="Disordered" evidence="6">
    <location>
        <begin position="1"/>
        <end position="28"/>
    </location>
</feature>
<dbReference type="AlphaFoldDB" id="A0A518RCI1"/>
<dbReference type="GO" id="GO:0006508">
    <property type="term" value="P:proteolysis"/>
    <property type="evidence" value="ECO:0007669"/>
    <property type="project" value="UniProtKB-KW"/>
</dbReference>
<evidence type="ECO:0000259" key="7">
    <source>
        <dbReference type="PROSITE" id="PS50249"/>
    </source>
</evidence>
<dbReference type="GO" id="GO:0008237">
    <property type="term" value="F:metallopeptidase activity"/>
    <property type="evidence" value="ECO:0007669"/>
    <property type="project" value="UniProtKB-KW"/>
</dbReference>
<evidence type="ECO:0000256" key="3">
    <source>
        <dbReference type="ARBA" id="ARBA00022801"/>
    </source>
</evidence>
<dbReference type="InterPro" id="IPR037518">
    <property type="entry name" value="MPN"/>
</dbReference>
<organism evidence="8 9">
    <name type="scientific">Sphingomonas suaedae</name>
    <dbReference type="NCBI Taxonomy" id="2599297"/>
    <lineage>
        <taxon>Bacteria</taxon>
        <taxon>Pseudomonadati</taxon>
        <taxon>Pseudomonadota</taxon>
        <taxon>Alphaproteobacteria</taxon>
        <taxon>Sphingomonadales</taxon>
        <taxon>Sphingomonadaceae</taxon>
        <taxon>Sphingomonas</taxon>
    </lineage>
</organism>
<keyword evidence="5" id="KW-0482">Metalloprotease</keyword>
<keyword evidence="3" id="KW-0378">Hydrolase</keyword>
<dbReference type="PANTHER" id="PTHR30471:SF3">
    <property type="entry name" value="UPF0758 PROTEIN YEES-RELATED"/>
    <property type="match status" value="1"/>
</dbReference>
<protein>
    <recommendedName>
        <fullName evidence="7">MPN domain-containing protein</fullName>
    </recommendedName>
</protein>
<dbReference type="KEGG" id="ssua:FPZ54_03420"/>
<dbReference type="InterPro" id="IPR025657">
    <property type="entry name" value="RadC_JAB"/>
</dbReference>
<reference evidence="8 9" key="1">
    <citation type="submission" date="2019-07" db="EMBL/GenBank/DDBJ databases">
        <title>Sphingomonas alkalisoli sp. nov., isolated from rhizosphere soil of Suaedae salsa.</title>
        <authorList>
            <person name="Zhang H."/>
            <person name="Xu L."/>
            <person name="Zhang J.-X."/>
            <person name="Sun J.-Q."/>
        </authorList>
    </citation>
    <scope>NUCLEOTIDE SEQUENCE [LARGE SCALE GENOMIC DNA]</scope>
    <source>
        <strain evidence="8 9">XS-10</strain>
    </source>
</reference>
<evidence type="ECO:0000256" key="4">
    <source>
        <dbReference type="ARBA" id="ARBA00022833"/>
    </source>
</evidence>
<sequence length="253" mass="26801">MARLLRDPSARRARDAGNGGGHPPGRLWRDERDVVLRDAGAADLRDALSSIADRAGRESQILERLLAPLGVPARAWSGELIRRFGSLGGVVDATSAAIARASSVEAAELILAHRALLEHSLRDRAAERAINASGAELRDYLVATMGDARTERLRVLYLDAGNRLLGTEEFTQGSPTSVQVAPRTILKRAFEFQAVGVILVHNHPGGDSRASPSDIRFTRAVASAGAALGIALHDHLIVAGGTCTSLRAAGAFQ</sequence>
<accession>A0A518RCI1</accession>
<dbReference type="GO" id="GO:0046872">
    <property type="term" value="F:metal ion binding"/>
    <property type="evidence" value="ECO:0007669"/>
    <property type="project" value="UniProtKB-KW"/>
</dbReference>
<dbReference type="PANTHER" id="PTHR30471">
    <property type="entry name" value="DNA REPAIR PROTEIN RADC"/>
    <property type="match status" value="1"/>
</dbReference>
<dbReference type="Pfam" id="PF04002">
    <property type="entry name" value="RadC"/>
    <property type="match status" value="1"/>
</dbReference>